<comment type="caution">
    <text evidence="2">The sequence shown here is derived from an EMBL/GenBank/DDBJ whole genome shotgun (WGS) entry which is preliminary data.</text>
</comment>
<comment type="similarity">
    <text evidence="1">Belongs to the ROK (NagC/XylR) family.</text>
</comment>
<dbReference type="SUPFAM" id="SSF53067">
    <property type="entry name" value="Actin-like ATPase domain"/>
    <property type="match status" value="1"/>
</dbReference>
<dbReference type="Proteomes" id="UP001429357">
    <property type="component" value="Unassembled WGS sequence"/>
</dbReference>
<dbReference type="PANTHER" id="PTHR18964">
    <property type="entry name" value="ROK (REPRESSOR, ORF, KINASE) FAMILY"/>
    <property type="match status" value="1"/>
</dbReference>
<dbReference type="InterPro" id="IPR043129">
    <property type="entry name" value="ATPase_NBD"/>
</dbReference>
<dbReference type="PANTHER" id="PTHR18964:SF165">
    <property type="entry name" value="BETA-GLUCOSIDE KINASE"/>
    <property type="match status" value="1"/>
</dbReference>
<evidence type="ECO:0000256" key="1">
    <source>
        <dbReference type="ARBA" id="ARBA00006479"/>
    </source>
</evidence>
<evidence type="ECO:0000313" key="3">
    <source>
        <dbReference type="Proteomes" id="UP001429357"/>
    </source>
</evidence>
<reference evidence="2 3" key="2">
    <citation type="submission" date="2024-02" db="EMBL/GenBank/DDBJ databases">
        <title>The Genome Sequence of Enterococcus diestrammenae JM9A.</title>
        <authorList>
            <person name="Earl A."/>
            <person name="Manson A."/>
            <person name="Gilmore M."/>
            <person name="Sanders J."/>
            <person name="Shea T."/>
            <person name="Howe W."/>
            <person name="Livny J."/>
            <person name="Cuomo C."/>
            <person name="Neafsey D."/>
            <person name="Birren B."/>
        </authorList>
    </citation>
    <scope>NUCLEOTIDE SEQUENCE [LARGE SCALE GENOMIC DNA]</scope>
    <source>
        <strain evidence="2 3">JM9A</strain>
    </source>
</reference>
<dbReference type="EMBL" id="MAEI02000001">
    <property type="protein sequence ID" value="MEO1780480.1"/>
    <property type="molecule type" value="Genomic_DNA"/>
</dbReference>
<dbReference type="Pfam" id="PF00480">
    <property type="entry name" value="ROK"/>
    <property type="match status" value="1"/>
</dbReference>
<evidence type="ECO:0008006" key="4">
    <source>
        <dbReference type="Google" id="ProtNLM"/>
    </source>
</evidence>
<name>A0ABV0EXF6_9ENTE</name>
<protein>
    <recommendedName>
        <fullName evidence="4">ROK family protein</fullName>
    </recommendedName>
</protein>
<organism evidence="2 3">
    <name type="scientific">Enterococcus diestrammenae</name>
    <dbReference type="NCBI Taxonomy" id="1155073"/>
    <lineage>
        <taxon>Bacteria</taxon>
        <taxon>Bacillati</taxon>
        <taxon>Bacillota</taxon>
        <taxon>Bacilli</taxon>
        <taxon>Lactobacillales</taxon>
        <taxon>Enterococcaceae</taxon>
        <taxon>Enterococcus</taxon>
    </lineage>
</organism>
<dbReference type="Gene3D" id="3.30.420.40">
    <property type="match status" value="2"/>
</dbReference>
<reference evidence="3" key="1">
    <citation type="submission" date="2016-06" db="EMBL/GenBank/DDBJ databases">
        <title>Four novel species of enterococci isolated from chicken manure.</title>
        <authorList>
            <person name="Van Tyne D."/>
        </authorList>
    </citation>
    <scope>NUCLEOTIDE SEQUENCE [LARGE SCALE GENOMIC DNA]</scope>
    <source>
        <strain evidence="3">JM9A</strain>
    </source>
</reference>
<dbReference type="CDD" id="cd24152">
    <property type="entry name" value="ASKHA_NBD_ROK-like"/>
    <property type="match status" value="1"/>
</dbReference>
<dbReference type="RefSeq" id="WP_161870233.1">
    <property type="nucleotide sequence ID" value="NZ_MAEI02000001.1"/>
</dbReference>
<dbReference type="InterPro" id="IPR000600">
    <property type="entry name" value="ROK"/>
</dbReference>
<sequence>MYLCFDVGGTFVKYGVFDEQGQLQLESKRPTALNSKADFLADLVAIYHRLAQQYSLTGIGISFPGFIDSQKGQALLAGAIDILHGENIVALLGEAIGQPDLPIALGNDANCAAIAEQYAGSAQKITDFCLITLGTGIGGALVQNGEIYEGSHFRAGEFGMMVCDFTQEGYKTLHELASTSALVTRYRQAMGWSAEKKISGEEIMADTSEVAKEVKKTWSDYVAVTIFNMVAQFDPALVLLGGGISQNPALLPLVKDALARNPYWKDFQTEIDTCHFYNQSGLIGAYYLISKLERKQLQ</sequence>
<gene>
    <name evidence="2" type="ORF">BAU18_000019</name>
</gene>
<proteinExistence type="inferred from homology"/>
<evidence type="ECO:0000313" key="2">
    <source>
        <dbReference type="EMBL" id="MEO1780480.1"/>
    </source>
</evidence>
<keyword evidence="3" id="KW-1185">Reference proteome</keyword>
<accession>A0ABV0EXF6</accession>